<name>K0T2U4_THAOC</name>
<proteinExistence type="predicted"/>
<evidence type="ECO:0000256" key="1">
    <source>
        <dbReference type="SAM" id="MobiDB-lite"/>
    </source>
</evidence>
<feature type="compositionally biased region" description="Polar residues" evidence="1">
    <location>
        <begin position="406"/>
        <end position="419"/>
    </location>
</feature>
<organism evidence="2 3">
    <name type="scientific">Thalassiosira oceanica</name>
    <name type="common">Marine diatom</name>
    <dbReference type="NCBI Taxonomy" id="159749"/>
    <lineage>
        <taxon>Eukaryota</taxon>
        <taxon>Sar</taxon>
        <taxon>Stramenopiles</taxon>
        <taxon>Ochrophyta</taxon>
        <taxon>Bacillariophyta</taxon>
        <taxon>Coscinodiscophyceae</taxon>
        <taxon>Thalassiosirophycidae</taxon>
        <taxon>Thalassiosirales</taxon>
        <taxon>Thalassiosiraceae</taxon>
        <taxon>Thalassiosira</taxon>
    </lineage>
</organism>
<accession>K0T2U4</accession>
<feature type="region of interest" description="Disordered" evidence="1">
    <location>
        <begin position="357"/>
        <end position="462"/>
    </location>
</feature>
<feature type="non-terminal residue" evidence="2">
    <location>
        <position position="462"/>
    </location>
</feature>
<gene>
    <name evidence="2" type="ORF">THAOC_05422</name>
</gene>
<keyword evidence="3" id="KW-1185">Reference proteome</keyword>
<sequence>MSQSAQSDLQSNVNDLEKAGVPRFHAFLILSVLKLSNDGAASLWWDSRNDSSASAIDTILGIEEADLIQIVLCHHSNVHAGIKDVARDLKRDLATSGTVSLEFFDPQVAPDCTPICFNVASVAIHTGGLPSTAAINACVNFGFQLGSAARDRYKLGNADYLALSESQSFFSGVLDTNTGVTSIRLRQGDLFRNEDRSQITGRLKRACDERRNVWIVITVSQHTFLIGGLGAQQHGADSSGRYVLIDSLPHESLNGRADRVCRQGTMTQLFLKRVEIVREMCLVQLVSLYSYTIPVVPDMYRTPDEVLTRIGQNITTENFAEPLMSPNTSAAINASMAEMNEEQMVLGPAAPVRGQVEVSLDDSSMKPPADSGLAQAEDGVPARGPNKTSAKEKRKIGSAYQPSLEDGNSSSSDEAMNTFESRERRERLERDSNSIRRGRSRSRRGVRNLSASTSPVTDVVPA</sequence>
<feature type="compositionally biased region" description="Basic and acidic residues" evidence="1">
    <location>
        <begin position="420"/>
        <end position="434"/>
    </location>
</feature>
<evidence type="ECO:0000313" key="3">
    <source>
        <dbReference type="Proteomes" id="UP000266841"/>
    </source>
</evidence>
<dbReference type="AlphaFoldDB" id="K0T2U4"/>
<feature type="compositionally biased region" description="Basic residues" evidence="1">
    <location>
        <begin position="436"/>
        <end position="446"/>
    </location>
</feature>
<dbReference type="Proteomes" id="UP000266841">
    <property type="component" value="Unassembled WGS sequence"/>
</dbReference>
<reference evidence="2 3" key="1">
    <citation type="journal article" date="2012" name="Genome Biol.">
        <title>Genome and low-iron response of an oceanic diatom adapted to chronic iron limitation.</title>
        <authorList>
            <person name="Lommer M."/>
            <person name="Specht M."/>
            <person name="Roy A.S."/>
            <person name="Kraemer L."/>
            <person name="Andreson R."/>
            <person name="Gutowska M.A."/>
            <person name="Wolf J."/>
            <person name="Bergner S.V."/>
            <person name="Schilhabel M.B."/>
            <person name="Klostermeier U.C."/>
            <person name="Beiko R.G."/>
            <person name="Rosenstiel P."/>
            <person name="Hippler M."/>
            <person name="Laroche J."/>
        </authorList>
    </citation>
    <scope>NUCLEOTIDE SEQUENCE [LARGE SCALE GENOMIC DNA]</scope>
    <source>
        <strain evidence="2 3">CCMP1005</strain>
    </source>
</reference>
<dbReference type="EMBL" id="AGNL01004993">
    <property type="protein sequence ID" value="EJK72988.1"/>
    <property type="molecule type" value="Genomic_DNA"/>
</dbReference>
<protein>
    <submittedName>
        <fullName evidence="2">Uncharacterized protein</fullName>
    </submittedName>
</protein>
<evidence type="ECO:0000313" key="2">
    <source>
        <dbReference type="EMBL" id="EJK72988.1"/>
    </source>
</evidence>
<comment type="caution">
    <text evidence="2">The sequence shown here is derived from an EMBL/GenBank/DDBJ whole genome shotgun (WGS) entry which is preliminary data.</text>
</comment>